<feature type="non-terminal residue" evidence="3">
    <location>
        <position position="1"/>
    </location>
</feature>
<feature type="domain" description="VWF/SSPO/Zonadhesin-like cysteine-rich" evidence="2">
    <location>
        <begin position="1"/>
        <end position="66"/>
    </location>
</feature>
<sequence>KKSFQGPFKACHDVVKPRDFYRNCLYDVCMSDGAKTILCQVLEAYASTCKKQGAVVHDWRTPSGCPLPCPENSHYE</sequence>
<evidence type="ECO:0000256" key="1">
    <source>
        <dbReference type="ARBA" id="ARBA00023157"/>
    </source>
</evidence>
<dbReference type="EMBL" id="VWZA01005208">
    <property type="protein sequence ID" value="NXF56039.1"/>
    <property type="molecule type" value="Genomic_DNA"/>
</dbReference>
<protein>
    <submittedName>
        <fullName evidence="3">FCGBP protein</fullName>
    </submittedName>
</protein>
<dbReference type="Proteomes" id="UP000569728">
    <property type="component" value="Unassembled WGS sequence"/>
</dbReference>
<evidence type="ECO:0000313" key="3">
    <source>
        <dbReference type="EMBL" id="NXF56039.1"/>
    </source>
</evidence>
<evidence type="ECO:0000313" key="4">
    <source>
        <dbReference type="Proteomes" id="UP000569728"/>
    </source>
</evidence>
<proteinExistence type="predicted"/>
<dbReference type="PANTHER" id="PTHR11339">
    <property type="entry name" value="EXTRACELLULAR MATRIX GLYCOPROTEIN RELATED"/>
    <property type="match status" value="1"/>
</dbReference>
<accession>A0A7K8UNN3</accession>
<dbReference type="SMART" id="SM00832">
    <property type="entry name" value="C8"/>
    <property type="match status" value="1"/>
</dbReference>
<dbReference type="InterPro" id="IPR050780">
    <property type="entry name" value="Mucin_vWF_Thrombospondin_sf"/>
</dbReference>
<dbReference type="InterPro" id="IPR014853">
    <property type="entry name" value="VWF/SSPO/ZAN-like_Cys-rich_dom"/>
</dbReference>
<name>A0A7K8UNN3_OCEOC</name>
<dbReference type="Pfam" id="PF08742">
    <property type="entry name" value="C8"/>
    <property type="match status" value="1"/>
</dbReference>
<dbReference type="PANTHER" id="PTHR11339:SF373">
    <property type="entry name" value="VWFD DOMAIN-CONTAINING PROTEIN"/>
    <property type="match status" value="1"/>
</dbReference>
<dbReference type="GO" id="GO:0031012">
    <property type="term" value="C:extracellular matrix"/>
    <property type="evidence" value="ECO:0007669"/>
    <property type="project" value="TreeGrafter"/>
</dbReference>
<feature type="non-terminal residue" evidence="3">
    <location>
        <position position="76"/>
    </location>
</feature>
<keyword evidence="4" id="KW-1185">Reference proteome</keyword>
<dbReference type="GO" id="GO:0005615">
    <property type="term" value="C:extracellular space"/>
    <property type="evidence" value="ECO:0007669"/>
    <property type="project" value="TreeGrafter"/>
</dbReference>
<keyword evidence="1" id="KW-1015">Disulfide bond</keyword>
<reference evidence="3 4" key="1">
    <citation type="submission" date="2019-09" db="EMBL/GenBank/DDBJ databases">
        <title>Bird 10,000 Genomes (B10K) Project - Family phase.</title>
        <authorList>
            <person name="Zhang G."/>
        </authorList>
    </citation>
    <scope>NUCLEOTIDE SEQUENCE [LARGE SCALE GENOMIC DNA]</scope>
    <source>
        <strain evidence="3">B10K-CU-031-11</strain>
        <tissue evidence="3">Muscle</tissue>
    </source>
</reference>
<gene>
    <name evidence="3" type="primary">Fcgbp_4</name>
    <name evidence="3" type="ORF">OCEOCE_R15926</name>
</gene>
<dbReference type="AlphaFoldDB" id="A0A7K8UNN3"/>
<organism evidence="3 4">
    <name type="scientific">Oceanites oceanicus</name>
    <name type="common">Wilson's storm petrel</name>
    <name type="synonym">Procellaria oceanica</name>
    <dbReference type="NCBI Taxonomy" id="79653"/>
    <lineage>
        <taxon>Eukaryota</taxon>
        <taxon>Metazoa</taxon>
        <taxon>Chordata</taxon>
        <taxon>Craniata</taxon>
        <taxon>Vertebrata</taxon>
        <taxon>Euteleostomi</taxon>
        <taxon>Archelosauria</taxon>
        <taxon>Archosauria</taxon>
        <taxon>Dinosauria</taxon>
        <taxon>Saurischia</taxon>
        <taxon>Theropoda</taxon>
        <taxon>Coelurosauria</taxon>
        <taxon>Aves</taxon>
        <taxon>Neognathae</taxon>
        <taxon>Neoaves</taxon>
        <taxon>Aequornithes</taxon>
        <taxon>Procellariiformes</taxon>
        <taxon>Hydrobatidae</taxon>
        <taxon>Oceanites</taxon>
    </lineage>
</organism>
<dbReference type="OrthoDB" id="6236007at2759"/>
<comment type="caution">
    <text evidence="3">The sequence shown here is derived from an EMBL/GenBank/DDBJ whole genome shotgun (WGS) entry which is preliminary data.</text>
</comment>
<evidence type="ECO:0000259" key="2">
    <source>
        <dbReference type="SMART" id="SM00832"/>
    </source>
</evidence>